<sequence length="59" mass="6612">MLHEGDRQGCFEIMADAVFGSEMRKTAFSAQEMVQKPLEFVASARLLMSEGCILNKTRT</sequence>
<dbReference type="AlphaFoldDB" id="A0A7X6FQ73"/>
<protein>
    <submittedName>
        <fullName evidence="1">Uncharacterized protein</fullName>
    </submittedName>
</protein>
<comment type="caution">
    <text evidence="1">The sequence shown here is derived from an EMBL/GenBank/DDBJ whole genome shotgun (WGS) entry which is preliminary data.</text>
</comment>
<name>A0A7X6FQ73_9HYPH</name>
<proteinExistence type="predicted"/>
<reference evidence="1 2" key="1">
    <citation type="submission" date="2020-04" db="EMBL/GenBank/DDBJ databases">
        <title>Whole genome sequencing of clinical and environmental type strains of Ochrobactrum.</title>
        <authorList>
            <person name="Dharne M."/>
        </authorList>
    </citation>
    <scope>NUCLEOTIDE SEQUENCE [LARGE SCALE GENOMIC DNA]</scope>
    <source>
        <strain evidence="1 2">DSM 13340</strain>
    </source>
</reference>
<dbReference type="EMBL" id="JAAXZB010000001">
    <property type="protein sequence ID" value="NKW09903.1"/>
    <property type="molecule type" value="Genomic_DNA"/>
</dbReference>
<accession>A0A7X6FQ73</accession>
<evidence type="ECO:0000313" key="2">
    <source>
        <dbReference type="Proteomes" id="UP000558475"/>
    </source>
</evidence>
<dbReference type="Proteomes" id="UP000558475">
    <property type="component" value="Unassembled WGS sequence"/>
</dbReference>
<gene>
    <name evidence="1" type="ORF">HGG76_11270</name>
</gene>
<evidence type="ECO:0000313" key="1">
    <source>
        <dbReference type="EMBL" id="NKW09903.1"/>
    </source>
</evidence>
<organism evidence="1 2">
    <name type="scientific">Brucella tritici</name>
    <dbReference type="NCBI Taxonomy" id="94626"/>
    <lineage>
        <taxon>Bacteria</taxon>
        <taxon>Pseudomonadati</taxon>
        <taxon>Pseudomonadota</taxon>
        <taxon>Alphaproteobacteria</taxon>
        <taxon>Hyphomicrobiales</taxon>
        <taxon>Brucellaceae</taxon>
        <taxon>Brucella/Ochrobactrum group</taxon>
        <taxon>Brucella</taxon>
    </lineage>
</organism>